<accession>A0A9N9NRC5</accession>
<evidence type="ECO:0000313" key="2">
    <source>
        <dbReference type="Proteomes" id="UP000789759"/>
    </source>
</evidence>
<name>A0A9N9NRC5_9GLOM</name>
<dbReference type="AlphaFoldDB" id="A0A9N9NRC5"/>
<dbReference type="Proteomes" id="UP000789759">
    <property type="component" value="Unassembled WGS sequence"/>
</dbReference>
<organism evidence="1 2">
    <name type="scientific">Cetraspora pellucida</name>
    <dbReference type="NCBI Taxonomy" id="1433469"/>
    <lineage>
        <taxon>Eukaryota</taxon>
        <taxon>Fungi</taxon>
        <taxon>Fungi incertae sedis</taxon>
        <taxon>Mucoromycota</taxon>
        <taxon>Glomeromycotina</taxon>
        <taxon>Glomeromycetes</taxon>
        <taxon>Diversisporales</taxon>
        <taxon>Gigasporaceae</taxon>
        <taxon>Cetraspora</taxon>
    </lineage>
</organism>
<dbReference type="OrthoDB" id="2409125at2759"/>
<gene>
    <name evidence="1" type="ORF">CPELLU_LOCUS14695</name>
</gene>
<keyword evidence="2" id="KW-1185">Reference proteome</keyword>
<dbReference type="Pfam" id="PF08011">
    <property type="entry name" value="PDDEXK_9"/>
    <property type="match status" value="1"/>
</dbReference>
<reference evidence="1" key="1">
    <citation type="submission" date="2021-06" db="EMBL/GenBank/DDBJ databases">
        <authorList>
            <person name="Kallberg Y."/>
            <person name="Tangrot J."/>
            <person name="Rosling A."/>
        </authorList>
    </citation>
    <scope>NUCLEOTIDE SEQUENCE</scope>
    <source>
        <strain evidence="1">FL966</strain>
    </source>
</reference>
<dbReference type="EMBL" id="CAJVQA010017866">
    <property type="protein sequence ID" value="CAG8750824.1"/>
    <property type="molecule type" value="Genomic_DNA"/>
</dbReference>
<comment type="caution">
    <text evidence="1">The sequence shown here is derived from an EMBL/GenBank/DDBJ whole genome shotgun (WGS) entry which is preliminary data.</text>
</comment>
<dbReference type="InterPro" id="IPR012547">
    <property type="entry name" value="PDDEXK_9"/>
</dbReference>
<dbReference type="PANTHER" id="PTHR34825">
    <property type="entry name" value="CONSERVED PROTEIN, WITH A WEAK D-GALACTARATE DEHYDRATASE/ALTRONATE HYDROLASE DOMAIN"/>
    <property type="match status" value="1"/>
</dbReference>
<sequence>EGIIGNYWVNSGSTVTVKECLKKCSQHIEDQLQSLYYSFYSLQDGDSLQKCVKVKLLPHLRYDVLDNEPEINVIYTLLCYSGYLTVDFDDTSNNKADKPWEPTEVKLVIPNKEVAEQWKQWIIDFIGISRLKTNDIFNSLFKKEIKTFCEQFPTLYMEIISCYDIGDAKRAKSYEGWYHTFVLGAVAMFHGDDYQVVSNRETGNGRPDVRIIPINQKSDTCIIFEFKLAKSENRDEMKISAENGLIQIADKNYRSNTANHIETIVEVAIAFCKKSTFVSSQLLQRKKGGKKGKLSANAWEIVSSSESG</sequence>
<proteinExistence type="predicted"/>
<feature type="non-terminal residue" evidence="1">
    <location>
        <position position="1"/>
    </location>
</feature>
<evidence type="ECO:0000313" key="1">
    <source>
        <dbReference type="EMBL" id="CAG8750824.1"/>
    </source>
</evidence>
<protein>
    <submittedName>
        <fullName evidence="1">13706_t:CDS:1</fullName>
    </submittedName>
</protein>
<dbReference type="PANTHER" id="PTHR34825:SF1">
    <property type="entry name" value="AAA-ATPASE-LIKE DOMAIN-CONTAINING PROTEIN"/>
    <property type="match status" value="1"/>
</dbReference>